<dbReference type="InterPro" id="IPR003797">
    <property type="entry name" value="DegV"/>
</dbReference>
<keyword evidence="3" id="KW-1185">Reference proteome</keyword>
<reference evidence="3" key="1">
    <citation type="journal article" date="2019" name="Int. J. Syst. Evol. Microbiol.">
        <title>The Global Catalogue of Microorganisms (GCM) 10K type strain sequencing project: providing services to taxonomists for standard genome sequencing and annotation.</title>
        <authorList>
            <consortium name="The Broad Institute Genomics Platform"/>
            <consortium name="The Broad Institute Genome Sequencing Center for Infectious Disease"/>
            <person name="Wu L."/>
            <person name="Ma J."/>
        </authorList>
    </citation>
    <scope>NUCLEOTIDE SEQUENCE [LARGE SCALE GENOMIC DNA]</scope>
    <source>
        <strain evidence="3">JCM 16929</strain>
    </source>
</reference>
<name>A0ABP6ZNB9_9ACTN</name>
<dbReference type="Gene3D" id="3.30.1180.10">
    <property type="match status" value="1"/>
</dbReference>
<sequence>MPYSGAVAGVAMVTDSTSSLRPTDAQRDDIVIVPLQVVIDGVSRTEHFGAEGATSAAVTPGEVARALREGRRVTTSRPGPDAFVGVYRRLAEDGYDAVVSAHLSRAVSGTVDAAAVAAPDAPIPVTVVDSGTVAMATGFAVLAGAVAAKAGADAEEVARTVERRAAASTTYFCVADLEHLRRGGRIGAAAALVGSALAVKPLLTVENGTIQPYERVRTTARAHARLAELATAAMARAAAEHPGVDVAVHHFDDLAAAERLADQLRDRVSVPRGVVIAELSAVLGVHVGPGTLGVVVTPRS</sequence>
<dbReference type="Pfam" id="PF02645">
    <property type="entry name" value="DegV"/>
    <property type="match status" value="1"/>
</dbReference>
<dbReference type="NCBIfam" id="TIGR00762">
    <property type="entry name" value="DegV"/>
    <property type="match status" value="1"/>
</dbReference>
<dbReference type="PANTHER" id="PTHR33434:SF2">
    <property type="entry name" value="FATTY ACID-BINDING PROTEIN TM_1468"/>
    <property type="match status" value="1"/>
</dbReference>
<evidence type="ECO:0000313" key="2">
    <source>
        <dbReference type="EMBL" id="GAA3615244.1"/>
    </source>
</evidence>
<keyword evidence="1" id="KW-0446">Lipid-binding</keyword>
<comment type="caution">
    <text evidence="2">The sequence shown here is derived from an EMBL/GenBank/DDBJ whole genome shotgun (WGS) entry which is preliminary data.</text>
</comment>
<proteinExistence type="predicted"/>
<dbReference type="InterPro" id="IPR043168">
    <property type="entry name" value="DegV_C"/>
</dbReference>
<accession>A0ABP6ZNB9</accession>
<evidence type="ECO:0000256" key="1">
    <source>
        <dbReference type="ARBA" id="ARBA00023121"/>
    </source>
</evidence>
<dbReference type="EMBL" id="BAABAB010000010">
    <property type="protein sequence ID" value="GAA3615244.1"/>
    <property type="molecule type" value="Genomic_DNA"/>
</dbReference>
<dbReference type="Gene3D" id="3.40.50.10170">
    <property type="match status" value="1"/>
</dbReference>
<dbReference type="PROSITE" id="PS51482">
    <property type="entry name" value="DEGV"/>
    <property type="match status" value="1"/>
</dbReference>
<dbReference type="Proteomes" id="UP001501490">
    <property type="component" value="Unassembled WGS sequence"/>
</dbReference>
<gene>
    <name evidence="2" type="ORF">GCM10022236_16510</name>
</gene>
<evidence type="ECO:0000313" key="3">
    <source>
        <dbReference type="Proteomes" id="UP001501490"/>
    </source>
</evidence>
<organism evidence="2 3">
    <name type="scientific">Microlunatus ginsengisoli</name>
    <dbReference type="NCBI Taxonomy" id="363863"/>
    <lineage>
        <taxon>Bacteria</taxon>
        <taxon>Bacillati</taxon>
        <taxon>Actinomycetota</taxon>
        <taxon>Actinomycetes</taxon>
        <taxon>Propionibacteriales</taxon>
        <taxon>Propionibacteriaceae</taxon>
        <taxon>Microlunatus</taxon>
    </lineage>
</organism>
<dbReference type="InterPro" id="IPR050270">
    <property type="entry name" value="DegV_domain_contain"/>
</dbReference>
<dbReference type="PANTHER" id="PTHR33434">
    <property type="entry name" value="DEGV DOMAIN-CONTAINING PROTEIN DR_1986-RELATED"/>
    <property type="match status" value="1"/>
</dbReference>
<dbReference type="SUPFAM" id="SSF82549">
    <property type="entry name" value="DAK1/DegV-like"/>
    <property type="match status" value="1"/>
</dbReference>
<protein>
    <submittedName>
        <fullName evidence="2">DegV family protein</fullName>
    </submittedName>
</protein>